<dbReference type="AlphaFoldDB" id="A0A372JT84"/>
<gene>
    <name evidence="1" type="ORF">DZF91_02405</name>
</gene>
<accession>A0A372JT84</accession>
<sequence length="115" mass="12664">MPNYSPENIRMTALPAPVRRGRWWVHSWTLESSAGISLEDFTLPEPLIDFEGATLITFEPARGVLVIRVSELDEVISAAALVYVAQIVNLVRDGTGAELAVNGDTENPLFDVVRE</sequence>
<proteinExistence type="predicted"/>
<evidence type="ECO:0000313" key="2">
    <source>
        <dbReference type="Proteomes" id="UP000261811"/>
    </source>
</evidence>
<dbReference type="Proteomes" id="UP000261811">
    <property type="component" value="Unassembled WGS sequence"/>
</dbReference>
<dbReference type="RefSeq" id="WP_117355880.1">
    <property type="nucleotide sequence ID" value="NZ_QURH01000039.1"/>
</dbReference>
<name>A0A372JT84_9ACTN</name>
<protein>
    <submittedName>
        <fullName evidence="1">Uncharacterized protein</fullName>
    </submittedName>
</protein>
<reference evidence="1 2" key="1">
    <citation type="submission" date="2018-08" db="EMBL/GenBank/DDBJ databases">
        <title>Actinomadura jelena sp. nov., a novel Actinomycete isolated from soil in Chad.</title>
        <authorList>
            <person name="Shi L."/>
        </authorList>
    </citation>
    <scope>NUCLEOTIDE SEQUENCE [LARGE SCALE GENOMIC DNA]</scope>
    <source>
        <strain evidence="1 2">NEAU-G17</strain>
    </source>
</reference>
<comment type="caution">
    <text evidence="1">The sequence shown here is derived from an EMBL/GenBank/DDBJ whole genome shotgun (WGS) entry which is preliminary data.</text>
</comment>
<evidence type="ECO:0000313" key="1">
    <source>
        <dbReference type="EMBL" id="RFU43232.1"/>
    </source>
</evidence>
<organism evidence="1 2">
    <name type="scientific">Actinomadura logoneensis</name>
    <dbReference type="NCBI Taxonomy" id="2293572"/>
    <lineage>
        <taxon>Bacteria</taxon>
        <taxon>Bacillati</taxon>
        <taxon>Actinomycetota</taxon>
        <taxon>Actinomycetes</taxon>
        <taxon>Streptosporangiales</taxon>
        <taxon>Thermomonosporaceae</taxon>
        <taxon>Actinomadura</taxon>
    </lineage>
</organism>
<keyword evidence="2" id="KW-1185">Reference proteome</keyword>
<dbReference type="OrthoDB" id="9837990at2"/>
<dbReference type="EMBL" id="QURH01000039">
    <property type="protein sequence ID" value="RFU43232.1"/>
    <property type="molecule type" value="Genomic_DNA"/>
</dbReference>